<feature type="domain" description="Helicase C-terminal" evidence="18">
    <location>
        <begin position="808"/>
        <end position="948"/>
    </location>
</feature>
<dbReference type="Proteomes" id="UP000660262">
    <property type="component" value="Unassembled WGS sequence"/>
</dbReference>
<dbReference type="PANTHER" id="PTHR11274">
    <property type="entry name" value="RAD25/XP-B DNA REPAIR HELICASE"/>
    <property type="match status" value="1"/>
</dbReference>
<evidence type="ECO:0000256" key="16">
    <source>
        <dbReference type="SAM" id="MobiDB-lite"/>
    </source>
</evidence>
<keyword evidence="6" id="KW-0347">Helicase</keyword>
<dbReference type="OrthoDB" id="10262986at2759"/>
<dbReference type="GO" id="GO:0000112">
    <property type="term" value="C:nucleotide-excision repair factor 3 complex"/>
    <property type="evidence" value="ECO:0007669"/>
    <property type="project" value="TreeGrafter"/>
</dbReference>
<comment type="similarity">
    <text evidence="2">Belongs to the helicase family. RAD25/XPB subfamily.</text>
</comment>
<feature type="domain" description="Helicase ATP-binding" evidence="17">
    <location>
        <begin position="477"/>
        <end position="750"/>
    </location>
</feature>
<feature type="region of interest" description="Disordered" evidence="16">
    <location>
        <begin position="1"/>
        <end position="115"/>
    </location>
</feature>
<dbReference type="GO" id="GO:0006289">
    <property type="term" value="P:nucleotide-excision repair"/>
    <property type="evidence" value="ECO:0007669"/>
    <property type="project" value="InterPro"/>
</dbReference>
<keyword evidence="9" id="KW-0234">DNA repair</keyword>
<dbReference type="InterPro" id="IPR050615">
    <property type="entry name" value="ATP-dep_DNA_Helicase"/>
</dbReference>
<dbReference type="GO" id="GO:0043138">
    <property type="term" value="F:3'-5' DNA helicase activity"/>
    <property type="evidence" value="ECO:0007669"/>
    <property type="project" value="UniProtKB-EC"/>
</dbReference>
<dbReference type="SMART" id="SM00490">
    <property type="entry name" value="HELICc"/>
    <property type="match status" value="1"/>
</dbReference>
<dbReference type="Pfam" id="PF13625">
    <property type="entry name" value="Helicase_C_3"/>
    <property type="match status" value="1"/>
</dbReference>
<protein>
    <recommendedName>
        <fullName evidence="13">DNA 3'-5' helicase</fullName>
        <ecNumber evidence="13">5.6.2.4</ecNumber>
    </recommendedName>
</protein>
<proteinExistence type="inferred from homology"/>
<feature type="coiled-coil region" evidence="15">
    <location>
        <begin position="290"/>
        <end position="353"/>
    </location>
</feature>
<evidence type="ECO:0000256" key="13">
    <source>
        <dbReference type="ARBA" id="ARBA00034808"/>
    </source>
</evidence>
<keyword evidence="8" id="KW-0238">DNA-binding</keyword>
<dbReference type="GO" id="GO:0003677">
    <property type="term" value="F:DNA binding"/>
    <property type="evidence" value="ECO:0007669"/>
    <property type="project" value="UniProtKB-KW"/>
</dbReference>
<dbReference type="AlphaFoldDB" id="A0A830H7K9"/>
<keyword evidence="10" id="KW-0413">Isomerase</keyword>
<dbReference type="InterPro" id="IPR014001">
    <property type="entry name" value="Helicase_ATP-bd"/>
</dbReference>
<evidence type="ECO:0000256" key="1">
    <source>
        <dbReference type="ARBA" id="ARBA00004123"/>
    </source>
</evidence>
<comment type="subcellular location">
    <subcellularLocation>
        <location evidence="1">Nucleus</location>
    </subcellularLocation>
</comment>
<dbReference type="EC" id="5.6.2.4" evidence="13"/>
<dbReference type="SUPFAM" id="SSF52540">
    <property type="entry name" value="P-loop containing nucleoside triphosphate hydrolases"/>
    <property type="match status" value="2"/>
</dbReference>
<accession>A0A830H7K9</accession>
<evidence type="ECO:0000256" key="2">
    <source>
        <dbReference type="ARBA" id="ARBA00006637"/>
    </source>
</evidence>
<feature type="region of interest" description="Disordered" evidence="16">
    <location>
        <begin position="1004"/>
        <end position="1059"/>
    </location>
</feature>
<evidence type="ECO:0000259" key="17">
    <source>
        <dbReference type="PROSITE" id="PS51192"/>
    </source>
</evidence>
<dbReference type="SMART" id="SM00487">
    <property type="entry name" value="DEXDc"/>
    <property type="match status" value="1"/>
</dbReference>
<evidence type="ECO:0000259" key="18">
    <source>
        <dbReference type="PROSITE" id="PS51194"/>
    </source>
</evidence>
<keyword evidence="3" id="KW-0547">Nucleotide-binding</keyword>
<gene>
    <name evidence="19" type="ORF">PPROV_000105000</name>
</gene>
<dbReference type="InterPro" id="IPR006935">
    <property type="entry name" value="Helicase/UvrB_N"/>
</dbReference>
<evidence type="ECO:0000256" key="5">
    <source>
        <dbReference type="ARBA" id="ARBA00022801"/>
    </source>
</evidence>
<evidence type="ECO:0000256" key="9">
    <source>
        <dbReference type="ARBA" id="ARBA00023204"/>
    </source>
</evidence>
<evidence type="ECO:0000256" key="6">
    <source>
        <dbReference type="ARBA" id="ARBA00022806"/>
    </source>
</evidence>
<evidence type="ECO:0000256" key="8">
    <source>
        <dbReference type="ARBA" id="ARBA00023125"/>
    </source>
</evidence>
<evidence type="ECO:0000256" key="10">
    <source>
        <dbReference type="ARBA" id="ARBA00023235"/>
    </source>
</evidence>
<dbReference type="GO" id="GO:0005524">
    <property type="term" value="F:ATP binding"/>
    <property type="evidence" value="ECO:0007669"/>
    <property type="project" value="UniProtKB-KW"/>
</dbReference>
<organism evidence="19 20">
    <name type="scientific">Pycnococcus provasolii</name>
    <dbReference type="NCBI Taxonomy" id="41880"/>
    <lineage>
        <taxon>Eukaryota</taxon>
        <taxon>Viridiplantae</taxon>
        <taxon>Chlorophyta</taxon>
        <taxon>Pseudoscourfieldiophyceae</taxon>
        <taxon>Pseudoscourfieldiales</taxon>
        <taxon>Pycnococcaceae</taxon>
        <taxon>Pycnococcus</taxon>
    </lineage>
</organism>
<evidence type="ECO:0000256" key="12">
    <source>
        <dbReference type="ARBA" id="ARBA00034617"/>
    </source>
</evidence>
<evidence type="ECO:0000313" key="20">
    <source>
        <dbReference type="Proteomes" id="UP000660262"/>
    </source>
</evidence>
<keyword evidence="7" id="KW-0067">ATP-binding</keyword>
<keyword evidence="4" id="KW-0227">DNA damage</keyword>
<dbReference type="EMBL" id="BNJQ01000003">
    <property type="protein sequence ID" value="GHP02293.1"/>
    <property type="molecule type" value="Genomic_DNA"/>
</dbReference>
<dbReference type="PROSITE" id="PS51192">
    <property type="entry name" value="HELICASE_ATP_BIND_1"/>
    <property type="match status" value="1"/>
</dbReference>
<comment type="catalytic activity">
    <reaction evidence="14">
        <text>ATP + H2O = ADP + phosphate + H(+)</text>
        <dbReference type="Rhea" id="RHEA:13065"/>
        <dbReference type="ChEBI" id="CHEBI:15377"/>
        <dbReference type="ChEBI" id="CHEBI:15378"/>
        <dbReference type="ChEBI" id="CHEBI:30616"/>
        <dbReference type="ChEBI" id="CHEBI:43474"/>
        <dbReference type="ChEBI" id="CHEBI:456216"/>
        <dbReference type="EC" id="5.6.2.4"/>
    </reaction>
</comment>
<sequence length="1106" mass="119968">MARTIASQRLTRRRQQRAGAGGHAYNASASASESDSSEAEGNSSATDDNDAAYQPSDDDDGEKSLREEEDVHLEGAQLVEVDDEEDGVQVEVDEEDEEEEEQEQEEEEDLEEGGGTQFVDLSAACTLLPDHNARPMYVLPTMRVLLEATHPLRKAAYDFLVFVAEPVRRPEFLHEYRLTRASVASAMALFGLEATAIIDVLRKLSKVKLDSSVVRFVQSCERHAGRAKVVLDDIGYRVESSDKALLHRLLEDQEISESRMRNDGADGMVPDDEPLLEFDAPVDTSGTILRQRLESAAEAVEKRRQAAEAAAVAARAALEGGSGAASAAVAKQAEELQREAARLEHEATQVLEDEEDVAASAAAAAAARGAAPPPTVEAAAAAAARAAPEQTTTTTTTTKLNVGGKMFSFRLLPQRVETVRRRCLPTSPGSLQCPLYEEYDYRKGTNASSSRRTPSLYAGLKPLAALRPYQQKSLHRMFYQSRARSGIIVLPCGAGKSLTGVAAAMKVGQATLVLCTSNESAEQWRLEFLHWSTLSEGQVLKYNAAGRREFARGIAAAALTSGSASASAAVAGATSAGSTQPPALQNNASDACAIASNAGGGNGAAAAAAVAAGKGLVLVATYHMIASAAKKASEAARCAAAATAATPTIATTTAFDRGLSAEDVANAIPQHWRGRVQQSDSAPGVTPLDELVAATRWGLVILDEVHVVPANLFRTVLHHVKGHAKLGLTATLIREDAKIEDLMYLIGPKLYEADWVQLKNEGFLANVQCCEVRCDMSKEFYGEYLLASNREAPMLRGMLAAMNPYKFQTCQFLVQYHEQVTHDKILVYGDSLFVLREYAKRLRRPLICGSTSHAERQRILHAFRTSPEVNTIILSRVGDTSIDLPEANVMIQITGHGGSRRQEAQRLGRILRPKKNPGAVPAGEEGETGPRTFNAYFYTLVSRDTDEVLDAQKRRRYLVDNGYEYKVVANLMQLPGAASAQLDFQRKEERVNLLYRIFNETRVRATPTPSGGDKKRKAKKTTQQAADAASAPTPSAPAPEVVEVVDDDDDDEDVDGHEEDMEVLREMEEEQEEQMRPSKFARARAKTLEELTGAAGATYFEYDTNK</sequence>
<evidence type="ECO:0000256" key="11">
    <source>
        <dbReference type="ARBA" id="ARBA00023242"/>
    </source>
</evidence>
<evidence type="ECO:0000256" key="4">
    <source>
        <dbReference type="ARBA" id="ARBA00022763"/>
    </source>
</evidence>
<keyword evidence="20" id="KW-1185">Reference proteome</keyword>
<feature type="compositionally biased region" description="Low complexity" evidence="16">
    <location>
        <begin position="1021"/>
        <end position="1042"/>
    </location>
</feature>
<evidence type="ECO:0000256" key="3">
    <source>
        <dbReference type="ARBA" id="ARBA00022741"/>
    </source>
</evidence>
<dbReference type="InterPro" id="IPR032438">
    <property type="entry name" value="ERCC3_RAD25_C"/>
</dbReference>
<evidence type="ECO:0000256" key="15">
    <source>
        <dbReference type="SAM" id="Coils"/>
    </source>
</evidence>
<dbReference type="GO" id="GO:0097550">
    <property type="term" value="C:transcription preinitiation complex"/>
    <property type="evidence" value="ECO:0007669"/>
    <property type="project" value="TreeGrafter"/>
</dbReference>
<name>A0A830H7K9_9CHLO</name>
<comment type="catalytic activity">
    <reaction evidence="12">
        <text>Couples ATP hydrolysis with the unwinding of duplex DNA by translocating in the 3'-5' direction.</text>
        <dbReference type="EC" id="5.6.2.4"/>
    </reaction>
</comment>
<dbReference type="Gene3D" id="3.40.50.300">
    <property type="entry name" value="P-loop containing nucleotide triphosphate hydrolases"/>
    <property type="match status" value="2"/>
</dbReference>
<dbReference type="NCBIfam" id="TIGR00603">
    <property type="entry name" value="rad25"/>
    <property type="match status" value="1"/>
</dbReference>
<keyword evidence="11" id="KW-0539">Nucleus</keyword>
<dbReference type="CDD" id="cd18789">
    <property type="entry name" value="SF2_C_XPB"/>
    <property type="match status" value="1"/>
</dbReference>
<keyword evidence="5" id="KW-0378">Hydrolase</keyword>
<dbReference type="InterPro" id="IPR027417">
    <property type="entry name" value="P-loop_NTPase"/>
</dbReference>
<evidence type="ECO:0000256" key="7">
    <source>
        <dbReference type="ARBA" id="ARBA00022840"/>
    </source>
</evidence>
<feature type="compositionally biased region" description="Acidic residues" evidence="16">
    <location>
        <begin position="1043"/>
        <end position="1059"/>
    </location>
</feature>
<keyword evidence="15" id="KW-0175">Coiled coil</keyword>
<dbReference type="GO" id="GO:0016787">
    <property type="term" value="F:hydrolase activity"/>
    <property type="evidence" value="ECO:0007669"/>
    <property type="project" value="UniProtKB-KW"/>
</dbReference>
<dbReference type="Pfam" id="PF16203">
    <property type="entry name" value="ERCC3_RAD25_C"/>
    <property type="match status" value="1"/>
</dbReference>
<dbReference type="InterPro" id="IPR001650">
    <property type="entry name" value="Helicase_C-like"/>
</dbReference>
<dbReference type="InterPro" id="IPR032830">
    <property type="entry name" value="XPB/Ssl2_N"/>
</dbReference>
<dbReference type="InterPro" id="IPR001161">
    <property type="entry name" value="XPB/Ssl2"/>
</dbReference>
<dbReference type="PANTHER" id="PTHR11274:SF0">
    <property type="entry name" value="GENERAL TRANSCRIPTION AND DNA REPAIR FACTOR IIH HELICASE SUBUNIT XPB"/>
    <property type="match status" value="1"/>
</dbReference>
<feature type="compositionally biased region" description="Acidic residues" evidence="16">
    <location>
        <begin position="80"/>
        <end position="112"/>
    </location>
</feature>
<comment type="caution">
    <text evidence="19">The sequence shown here is derived from an EMBL/GenBank/DDBJ whole genome shotgun (WGS) entry which is preliminary data.</text>
</comment>
<evidence type="ECO:0000256" key="14">
    <source>
        <dbReference type="ARBA" id="ARBA00048988"/>
    </source>
</evidence>
<dbReference type="Pfam" id="PF04851">
    <property type="entry name" value="ResIII"/>
    <property type="match status" value="1"/>
</dbReference>
<dbReference type="GO" id="GO:0005675">
    <property type="term" value="C:transcription factor TFIIH holo complex"/>
    <property type="evidence" value="ECO:0007669"/>
    <property type="project" value="TreeGrafter"/>
</dbReference>
<dbReference type="PROSITE" id="PS51194">
    <property type="entry name" value="HELICASE_CTER"/>
    <property type="match status" value="1"/>
</dbReference>
<feature type="compositionally biased region" description="Acidic residues" evidence="16">
    <location>
        <begin position="56"/>
        <end position="71"/>
    </location>
</feature>
<reference evidence="19" key="1">
    <citation type="submission" date="2020-10" db="EMBL/GenBank/DDBJ databases">
        <title>Unveiling of a novel bifunctional photoreceptor, Dualchrome1, isolated from a cosmopolitan green alga.</title>
        <authorList>
            <person name="Suzuki S."/>
            <person name="Kawachi M."/>
        </authorList>
    </citation>
    <scope>NUCLEOTIDE SEQUENCE</scope>
    <source>
        <strain evidence="19">NIES 2893</strain>
    </source>
</reference>
<dbReference type="GO" id="GO:0006367">
    <property type="term" value="P:transcription initiation at RNA polymerase II promoter"/>
    <property type="evidence" value="ECO:0007669"/>
    <property type="project" value="InterPro"/>
</dbReference>
<evidence type="ECO:0000313" key="19">
    <source>
        <dbReference type="EMBL" id="GHP02293.1"/>
    </source>
</evidence>
<feature type="compositionally biased region" description="Low complexity" evidence="16">
    <location>
        <begin position="27"/>
        <end position="45"/>
    </location>
</feature>